<organism evidence="2 3">
    <name type="scientific">Candidatus Methylumidiphilus alinenensis</name>
    <dbReference type="NCBI Taxonomy" id="2202197"/>
    <lineage>
        <taxon>Bacteria</taxon>
        <taxon>Pseudomonadati</taxon>
        <taxon>Pseudomonadota</taxon>
        <taxon>Gammaproteobacteria</taxon>
        <taxon>Methylococcales</taxon>
        <taxon>Candidatus Methylumidiphilus</taxon>
    </lineage>
</organism>
<evidence type="ECO:0000313" key="3">
    <source>
        <dbReference type="Proteomes" id="UP000249396"/>
    </source>
</evidence>
<feature type="signal peptide" evidence="1">
    <location>
        <begin position="1"/>
        <end position="22"/>
    </location>
</feature>
<gene>
    <name evidence="2" type="ORF">DM484_22390</name>
</gene>
<name>A0A2W4SQ62_9GAMM</name>
<dbReference type="Proteomes" id="UP000249396">
    <property type="component" value="Unassembled WGS sequence"/>
</dbReference>
<protein>
    <submittedName>
        <fullName evidence="2">Uncharacterized protein</fullName>
    </submittedName>
</protein>
<feature type="chain" id="PRO_5015918527" evidence="1">
    <location>
        <begin position="23"/>
        <end position="252"/>
    </location>
</feature>
<proteinExistence type="predicted"/>
<evidence type="ECO:0000313" key="2">
    <source>
        <dbReference type="EMBL" id="PZN73597.1"/>
    </source>
</evidence>
<accession>A0A2W4SQ62</accession>
<comment type="caution">
    <text evidence="2">The sequence shown here is derived from an EMBL/GenBank/DDBJ whole genome shotgun (WGS) entry which is preliminary data.</text>
</comment>
<sequence>MKRFTLFTLLFIATTMVNLAQAGSVHYNVTLTFIDDTTFQGSFDYNSANQQVSNLQGTLNDVLMGNEESLNYQLGSGSDGKGGINVYAFELNTSSIATNPPVNNNAGVRINFNATNPTLGPTDSSQLAYMDCSAGALMGKTCMYYLSSYNPKVPMQGGHGILSEVITSNGGQPEPVSQADCLFNWAETYYSQLFSPAGATSQTSAPYYYRYYQSTNSYVGVSSDNNHVYYLGPDGILQDVGPSSDWFTTTGC</sequence>
<dbReference type="AlphaFoldDB" id="A0A2W4SQ62"/>
<reference evidence="2 3" key="1">
    <citation type="journal article" date="2018" name="Aquat. Microb. Ecol.">
        <title>Gammaproteobacterial methanotrophs dominate.</title>
        <authorList>
            <person name="Rissanen A.J."/>
            <person name="Saarenheimo J."/>
            <person name="Tiirola M."/>
            <person name="Peura S."/>
            <person name="Aalto S.L."/>
            <person name="Karvinen A."/>
            <person name="Nykanen H."/>
        </authorList>
    </citation>
    <scope>NUCLEOTIDE SEQUENCE [LARGE SCALE GENOMIC DNA]</scope>
    <source>
        <strain evidence="2">AMbin10</strain>
    </source>
</reference>
<evidence type="ECO:0000256" key="1">
    <source>
        <dbReference type="SAM" id="SignalP"/>
    </source>
</evidence>
<dbReference type="EMBL" id="QJPH01000453">
    <property type="protein sequence ID" value="PZN73597.1"/>
    <property type="molecule type" value="Genomic_DNA"/>
</dbReference>
<keyword evidence="1" id="KW-0732">Signal</keyword>